<dbReference type="Proteomes" id="UP000576969">
    <property type="component" value="Unassembled WGS sequence"/>
</dbReference>
<sequence>MRRRRKIFAALASAIAAGALLVTSLTAVPAATAADTVVSSVDFEDGTLGGWTQSGGGADTLTYVADPDDASNQVLSVNDRDADYVGIESPASLFEEGTVYTFSARVRLADDAPADSTSARFVVKDGFHWADGSNTTITKTSWTTITGTRTADADDSSVYIGTSDLSPAAPYTYLVDDILITAPSGEPSGPVTVLQSDFETDTAPWAGRGATIAQTDAAAHGGSHSLAITDRANTWSGASIDVSTLFDEGVEYSISAWVRLADPSAAPIGVNLGVNQPGAANEYPWVGSRTTVDGTAWVQLSGTYTSDPATPAAILYVEAAEAGVDLLLDDVLITAPETDPNEPPTQAPGTVLLETGFDDGELDGWFPRQGSDTSNPTVSVVEGGALATSHAVQVSDRTHEGDGVQHDVKDVLLPGATYALEAYVRFAPDSDLGRGLTVSMRTLNGGSQSFANLIQVENATATGWTRVSGQFTVPGYDEAAELYFEARYNSGNTSTFLVDQITVWVPEPSTGDLSLTPLKDTVDFPVGVAIDQRETSGGASDVVLHHFDQITAENHMKVEAWYNADKQFTPHSQAAALLDYARDNDLRVYGHVLLWHSQTPAWFFQDDTGRELTDSDADRQFLRDRLRTHVFDIAEWISSEYGLFGSDTNPLTAWDVVNEVVSDQATPDGLRPSAWYRVFGEEYIHLAFQYADEAFNDVYADPAADRPVKLFINDYNTEQDLKGDQYQALVERLLDAGVPVDGVGHQFHVSINTPISALEAALDRFAGYGLLQAVTEMDVTINPANEPNRIKQGHFYRDAFDAFRAYEASAPAAEKLYSVTIWGLTDTRSWRSAQQPVLFDGSLAAKPAYFGAAGDDEGVPPLINTANVFEGDVALPDGFTDAVEWRNLPENVLTGGAGGFQTRWNADHLTVLVRSAVEAERVEFTYRGEEYVYAPGAAGSVAGVDEVVNGEHLIAVHLPHADVTRGSTAPFDVRVVGADGTVVGGWNSAGSTGTLTFLEPLSFLEVPETDAAPTVDATVDEVWSTVEPVTTATRVEGSAEGAKASVRTLWRGDVLYVLYEVADPVIDVANSDPWNQDGVELFLDLENRKTGAYGPNDAQFRVTVENGRSFGTGDAAAQAARLESAAALVDGGYVVELAVDLTGQSGGQSDVPLGGPDTFHGIDFQVNDGRDGARYSVHTWAEPTGTGYQTTARWGVAHLVAADDPEPELVNLVAPSIVGKVAKSKTVTADPGEWSLEGVTFTYQWLVDGEPVGKKDTSATFKPKNAHVGKELSVVVTAHLDGFEAVSATSAPVVVARK</sequence>
<feature type="domain" description="GH10" evidence="9">
    <location>
        <begin position="512"/>
        <end position="855"/>
    </location>
</feature>
<evidence type="ECO:0000256" key="8">
    <source>
        <dbReference type="SAM" id="SignalP"/>
    </source>
</evidence>
<dbReference type="Gene3D" id="3.20.20.80">
    <property type="entry name" value="Glycosidases"/>
    <property type="match status" value="1"/>
</dbReference>
<evidence type="ECO:0000256" key="1">
    <source>
        <dbReference type="ARBA" id="ARBA00007495"/>
    </source>
</evidence>
<keyword evidence="4 7" id="KW-0119">Carbohydrate metabolism</keyword>
<dbReference type="EC" id="3.2.1.8" evidence="7"/>
<reference evidence="10 11" key="1">
    <citation type="submission" date="2020-07" db="EMBL/GenBank/DDBJ databases">
        <title>Sequencing the genomes of 1000 actinobacteria strains.</title>
        <authorList>
            <person name="Klenk H.-P."/>
        </authorList>
    </citation>
    <scope>NUCLEOTIDE SEQUENCE [LARGE SCALE GENOMIC DNA]</scope>
    <source>
        <strain evidence="10 11">DSM 24662</strain>
    </source>
</reference>
<dbReference type="SUPFAM" id="SSF51445">
    <property type="entry name" value="(Trans)glycosidases"/>
    <property type="match status" value="1"/>
</dbReference>
<dbReference type="PRINTS" id="PR00134">
    <property type="entry name" value="GLHYDRLASE10"/>
</dbReference>
<dbReference type="Pfam" id="PF06452">
    <property type="entry name" value="CBM9_1"/>
    <property type="match status" value="1"/>
</dbReference>
<dbReference type="RefSeq" id="WP_179492037.1">
    <property type="nucleotide sequence ID" value="NZ_JACCBV010000001.1"/>
</dbReference>
<dbReference type="InterPro" id="IPR010502">
    <property type="entry name" value="Carb-bd_dom_fam9"/>
</dbReference>
<dbReference type="PANTHER" id="PTHR31490">
    <property type="entry name" value="GLYCOSYL HYDROLASE"/>
    <property type="match status" value="1"/>
</dbReference>
<dbReference type="SMART" id="SM00633">
    <property type="entry name" value="Glyco_10"/>
    <property type="match status" value="1"/>
</dbReference>
<comment type="similarity">
    <text evidence="1 7">Belongs to the glycosyl hydrolase 10 (cellulase F) family.</text>
</comment>
<keyword evidence="2" id="KW-0677">Repeat</keyword>
<dbReference type="InterPro" id="IPR017853">
    <property type="entry name" value="GH"/>
</dbReference>
<evidence type="ECO:0000259" key="9">
    <source>
        <dbReference type="PROSITE" id="PS51760"/>
    </source>
</evidence>
<keyword evidence="3 7" id="KW-0378">Hydrolase</keyword>
<keyword evidence="8" id="KW-0732">Signal</keyword>
<dbReference type="Gene3D" id="2.60.120.260">
    <property type="entry name" value="Galactose-binding domain-like"/>
    <property type="match status" value="3"/>
</dbReference>
<dbReference type="Pfam" id="PF02018">
    <property type="entry name" value="CBM_4_9"/>
    <property type="match status" value="3"/>
</dbReference>
<comment type="caution">
    <text evidence="10">The sequence shown here is derived from an EMBL/GenBank/DDBJ whole genome shotgun (WGS) entry which is preliminary data.</text>
</comment>
<evidence type="ECO:0000256" key="7">
    <source>
        <dbReference type="RuleBase" id="RU361174"/>
    </source>
</evidence>
<evidence type="ECO:0000256" key="2">
    <source>
        <dbReference type="ARBA" id="ARBA00022737"/>
    </source>
</evidence>
<evidence type="ECO:0000256" key="5">
    <source>
        <dbReference type="ARBA" id="ARBA00023295"/>
    </source>
</evidence>
<protein>
    <recommendedName>
        <fullName evidence="7">Beta-xylanase</fullName>
        <ecNumber evidence="7">3.2.1.8</ecNumber>
    </recommendedName>
</protein>
<dbReference type="InterPro" id="IPR006311">
    <property type="entry name" value="TAT_signal"/>
</dbReference>
<comment type="catalytic activity">
    <reaction evidence="7">
        <text>Endohydrolysis of (1-&gt;4)-beta-D-xylosidic linkages in xylans.</text>
        <dbReference type="EC" id="3.2.1.8"/>
    </reaction>
</comment>
<proteinExistence type="inferred from homology"/>
<dbReference type="PANTHER" id="PTHR31490:SF90">
    <property type="entry name" value="ENDO-1,4-BETA-XYLANASE A"/>
    <property type="match status" value="1"/>
</dbReference>
<evidence type="ECO:0000313" key="11">
    <source>
        <dbReference type="Proteomes" id="UP000576969"/>
    </source>
</evidence>
<dbReference type="SUPFAM" id="SSF49785">
    <property type="entry name" value="Galactose-binding domain-like"/>
    <property type="match status" value="3"/>
</dbReference>
<dbReference type="Gene3D" id="2.60.40.2700">
    <property type="match status" value="1"/>
</dbReference>
<evidence type="ECO:0000256" key="3">
    <source>
        <dbReference type="ARBA" id="ARBA00022801"/>
    </source>
</evidence>
<dbReference type="PROSITE" id="PS51760">
    <property type="entry name" value="GH10_2"/>
    <property type="match status" value="1"/>
</dbReference>
<evidence type="ECO:0000313" key="10">
    <source>
        <dbReference type="EMBL" id="NYE21434.1"/>
    </source>
</evidence>
<feature type="signal peptide" evidence="8">
    <location>
        <begin position="1"/>
        <end position="33"/>
    </location>
</feature>
<keyword evidence="10" id="KW-0858">Xylan degradation</keyword>
<dbReference type="GO" id="GO:0045493">
    <property type="term" value="P:xylan catabolic process"/>
    <property type="evidence" value="ECO:0007669"/>
    <property type="project" value="UniProtKB-KW"/>
</dbReference>
<keyword evidence="6 7" id="KW-0624">Polysaccharide degradation</keyword>
<dbReference type="InterPro" id="IPR044846">
    <property type="entry name" value="GH10"/>
</dbReference>
<evidence type="ECO:0000256" key="6">
    <source>
        <dbReference type="ARBA" id="ARBA00023326"/>
    </source>
</evidence>
<evidence type="ECO:0000256" key="4">
    <source>
        <dbReference type="ARBA" id="ARBA00023277"/>
    </source>
</evidence>
<dbReference type="InterPro" id="IPR003305">
    <property type="entry name" value="CenC_carb-bd"/>
</dbReference>
<dbReference type="Gene3D" id="2.60.40.1190">
    <property type="match status" value="1"/>
</dbReference>
<dbReference type="EMBL" id="JACCBV010000001">
    <property type="protein sequence ID" value="NYE21434.1"/>
    <property type="molecule type" value="Genomic_DNA"/>
</dbReference>
<dbReference type="InterPro" id="IPR008979">
    <property type="entry name" value="Galactose-bd-like_sf"/>
</dbReference>
<gene>
    <name evidence="10" type="ORF">BJ991_003462</name>
</gene>
<dbReference type="Pfam" id="PF00331">
    <property type="entry name" value="Glyco_hydro_10"/>
    <property type="match status" value="1"/>
</dbReference>
<dbReference type="PROSITE" id="PS51318">
    <property type="entry name" value="TAT"/>
    <property type="match status" value="1"/>
</dbReference>
<dbReference type="SUPFAM" id="SSF49344">
    <property type="entry name" value="CBD9-like"/>
    <property type="match status" value="1"/>
</dbReference>
<dbReference type="GO" id="GO:0031176">
    <property type="term" value="F:endo-1,4-beta-xylanase activity"/>
    <property type="evidence" value="ECO:0007669"/>
    <property type="project" value="UniProtKB-EC"/>
</dbReference>
<name>A0A7Y9GRQ6_9MICO</name>
<accession>A0A7Y9GRQ6</accession>
<feature type="chain" id="PRO_5031432386" description="Beta-xylanase" evidence="8">
    <location>
        <begin position="34"/>
        <end position="1298"/>
    </location>
</feature>
<keyword evidence="5 7" id="KW-0326">Glycosidase</keyword>
<dbReference type="InterPro" id="IPR001000">
    <property type="entry name" value="GH10_dom"/>
</dbReference>
<keyword evidence="11" id="KW-1185">Reference proteome</keyword>
<dbReference type="GO" id="GO:0030246">
    <property type="term" value="F:carbohydrate binding"/>
    <property type="evidence" value="ECO:0007669"/>
    <property type="project" value="InterPro"/>
</dbReference>
<organism evidence="10 11">
    <name type="scientific">Microbacterium immunditiarum</name>
    <dbReference type="NCBI Taxonomy" id="337480"/>
    <lineage>
        <taxon>Bacteria</taxon>
        <taxon>Bacillati</taxon>
        <taxon>Actinomycetota</taxon>
        <taxon>Actinomycetes</taxon>
        <taxon>Micrococcales</taxon>
        <taxon>Microbacteriaceae</taxon>
        <taxon>Microbacterium</taxon>
    </lineage>
</organism>